<dbReference type="PROSITE" id="PS51257">
    <property type="entry name" value="PROKAR_LIPOPROTEIN"/>
    <property type="match status" value="1"/>
</dbReference>
<dbReference type="AlphaFoldDB" id="A0A1G7VNM5"/>
<proteinExistence type="predicted"/>
<dbReference type="OrthoDB" id="747120at2"/>
<accession>A0A1G7VNM5</accession>
<dbReference type="STRING" id="104663.SAMN04488121_105194"/>
<name>A0A1G7VNM5_CHIFI</name>
<evidence type="ECO:0000313" key="1">
    <source>
        <dbReference type="EMBL" id="SDG61297.1"/>
    </source>
</evidence>
<dbReference type="RefSeq" id="WP_089834852.1">
    <property type="nucleotide sequence ID" value="NZ_FNBN01000005.1"/>
</dbReference>
<gene>
    <name evidence="1" type="ORF">SAMN04488121_105194</name>
</gene>
<reference evidence="1 2" key="1">
    <citation type="submission" date="2016-10" db="EMBL/GenBank/DDBJ databases">
        <authorList>
            <person name="de Groot N.N."/>
        </authorList>
    </citation>
    <scope>NUCLEOTIDE SEQUENCE [LARGE SCALE GENOMIC DNA]</scope>
    <source>
        <strain evidence="1 2">DSM 527</strain>
    </source>
</reference>
<dbReference type="EMBL" id="FNBN01000005">
    <property type="protein sequence ID" value="SDG61297.1"/>
    <property type="molecule type" value="Genomic_DNA"/>
</dbReference>
<organism evidence="1 2">
    <name type="scientific">Chitinophaga filiformis</name>
    <name type="common">Myxococcus filiformis</name>
    <name type="synonym">Flexibacter filiformis</name>
    <dbReference type="NCBI Taxonomy" id="104663"/>
    <lineage>
        <taxon>Bacteria</taxon>
        <taxon>Pseudomonadati</taxon>
        <taxon>Bacteroidota</taxon>
        <taxon>Chitinophagia</taxon>
        <taxon>Chitinophagales</taxon>
        <taxon>Chitinophagaceae</taxon>
        <taxon>Chitinophaga</taxon>
    </lineage>
</organism>
<dbReference type="Proteomes" id="UP000199045">
    <property type="component" value="Unassembled WGS sequence"/>
</dbReference>
<evidence type="ECO:0000313" key="2">
    <source>
        <dbReference type="Proteomes" id="UP000199045"/>
    </source>
</evidence>
<protein>
    <submittedName>
        <fullName evidence="1">Uncharacterized protein</fullName>
    </submittedName>
</protein>
<sequence length="257" mass="28805">MKNAFFRFHNSLYIFIIVLLGFTVVSCSKDDDNITPTPDISALYAQSIKDAMVDNGSEAIDSLWPITAGNPNLQWKTINGQNYVLMATFMRYPESYPVGDSITTTWGDSWFFIPSQMLGKLGPGFTPTSDTIQRISQLLGLPPVNSKSNTHIAQIWVHAERLFRPAGDPSINTTTTGSTLVSTVSDDYRAWFNNNIIYSYYRPLNAATDYYYPWTRLGYTYDWAPGANRVGLSEYVLKANSGCWVENTTTAAGFFQN</sequence>